<dbReference type="EMBL" id="JAGETZ010000021">
    <property type="protein sequence ID" value="MBO2012810.1"/>
    <property type="molecule type" value="Genomic_DNA"/>
</dbReference>
<sequence>MYSTTTGLRNLTNEFGISQPLFDDYKAIKFVPSPGCSNDTSFVMRMDWAALKAVPQVLPLGMPGSILLTKDGWAIDEAEVPNIEWKRYQQRLAASGTDIDNTQPTGAALPVSDYFTNPFYDYYPVVGVSYEQVLAFCKWRSRVISKMINRGKPGAPDSLATEHIVVESRLPTEAEWEQAALVKRGLPYGSKCTELPVVIDPKAAAYLKQRSGSTVVVSQIFADIKAYNQGRPVRSTINYDQSEPYFLRLATPAYVYGGATNDYHLYNLLGNVAEMIQERGIAKGGSYRDPITACTVTSRSQYTGPAPTVGFRCIIRATQPNRK</sequence>
<organism evidence="2 3">
    <name type="scientific">Hymenobacter negativus</name>
    <dbReference type="NCBI Taxonomy" id="2795026"/>
    <lineage>
        <taxon>Bacteria</taxon>
        <taxon>Pseudomonadati</taxon>
        <taxon>Bacteroidota</taxon>
        <taxon>Cytophagia</taxon>
        <taxon>Cytophagales</taxon>
        <taxon>Hymenobacteraceae</taxon>
        <taxon>Hymenobacter</taxon>
    </lineage>
</organism>
<dbReference type="InterPro" id="IPR016187">
    <property type="entry name" value="CTDL_fold"/>
</dbReference>
<dbReference type="PANTHER" id="PTHR23150">
    <property type="entry name" value="SULFATASE MODIFYING FACTOR 1, 2"/>
    <property type="match status" value="1"/>
</dbReference>
<gene>
    <name evidence="2" type="ORF">J4E00_27360</name>
</gene>
<dbReference type="InterPro" id="IPR005532">
    <property type="entry name" value="SUMF_dom"/>
</dbReference>
<evidence type="ECO:0000259" key="1">
    <source>
        <dbReference type="Pfam" id="PF03781"/>
    </source>
</evidence>
<comment type="caution">
    <text evidence="2">The sequence shown here is derived from an EMBL/GenBank/DDBJ whole genome shotgun (WGS) entry which is preliminary data.</text>
</comment>
<evidence type="ECO:0000313" key="2">
    <source>
        <dbReference type="EMBL" id="MBO2012810.1"/>
    </source>
</evidence>
<dbReference type="SUPFAM" id="SSF56436">
    <property type="entry name" value="C-type lectin-like"/>
    <property type="match status" value="1"/>
</dbReference>
<dbReference type="RefSeq" id="WP_208178550.1">
    <property type="nucleotide sequence ID" value="NZ_JAGETZ010000021.1"/>
</dbReference>
<dbReference type="InterPro" id="IPR051043">
    <property type="entry name" value="Sulfatase_Mod_Factor_Kinase"/>
</dbReference>
<reference evidence="2 3" key="1">
    <citation type="submission" date="2021-03" db="EMBL/GenBank/DDBJ databases">
        <authorList>
            <person name="Kim M.K."/>
        </authorList>
    </citation>
    <scope>NUCLEOTIDE SEQUENCE [LARGE SCALE GENOMIC DNA]</scope>
    <source>
        <strain evidence="2 3">BT442</strain>
    </source>
</reference>
<dbReference type="Proteomes" id="UP000664369">
    <property type="component" value="Unassembled WGS sequence"/>
</dbReference>
<proteinExistence type="predicted"/>
<evidence type="ECO:0000313" key="3">
    <source>
        <dbReference type="Proteomes" id="UP000664369"/>
    </source>
</evidence>
<name>A0ABS3QNF6_9BACT</name>
<dbReference type="Gene3D" id="3.90.1580.10">
    <property type="entry name" value="paralog of FGE (formylglycine-generating enzyme)"/>
    <property type="match status" value="1"/>
</dbReference>
<dbReference type="Pfam" id="PF03781">
    <property type="entry name" value="FGE-sulfatase"/>
    <property type="match status" value="1"/>
</dbReference>
<dbReference type="InterPro" id="IPR042095">
    <property type="entry name" value="SUMF_sf"/>
</dbReference>
<protein>
    <submittedName>
        <fullName evidence="2">SUMF1/EgtB/PvdO family nonheme iron enzyme</fullName>
    </submittedName>
</protein>
<dbReference type="PANTHER" id="PTHR23150:SF19">
    <property type="entry name" value="FORMYLGLYCINE-GENERATING ENZYME"/>
    <property type="match status" value="1"/>
</dbReference>
<accession>A0ABS3QNF6</accession>
<keyword evidence="3" id="KW-1185">Reference proteome</keyword>
<feature type="domain" description="Sulfatase-modifying factor enzyme-like" evidence="1">
    <location>
        <begin position="71"/>
        <end position="314"/>
    </location>
</feature>